<organism evidence="7 8">
    <name type="scientific">Koribacter versatilis (strain Ellin345)</name>
    <dbReference type="NCBI Taxonomy" id="204669"/>
    <lineage>
        <taxon>Bacteria</taxon>
        <taxon>Pseudomonadati</taxon>
        <taxon>Acidobacteriota</taxon>
        <taxon>Terriglobia</taxon>
        <taxon>Terriglobales</taxon>
        <taxon>Candidatus Korobacteraceae</taxon>
        <taxon>Candidatus Korobacter</taxon>
    </lineage>
</organism>
<dbReference type="Proteomes" id="UP000002432">
    <property type="component" value="Chromosome"/>
</dbReference>
<gene>
    <name evidence="7" type="ordered locus">Acid345_4459</name>
</gene>
<dbReference type="GO" id="GO:0030288">
    <property type="term" value="C:outer membrane-bounded periplasmic space"/>
    <property type="evidence" value="ECO:0007669"/>
    <property type="project" value="TreeGrafter"/>
</dbReference>
<dbReference type="InterPro" id="IPR052211">
    <property type="entry name" value="Cpx_auxiliary_protein"/>
</dbReference>
<accession>Q1II41</accession>
<dbReference type="Gene3D" id="1.20.120.1490">
    <property type="match status" value="1"/>
</dbReference>
<evidence type="ECO:0000256" key="3">
    <source>
        <dbReference type="ARBA" id="ARBA00022729"/>
    </source>
</evidence>
<dbReference type="HOGENOM" id="CLU_1658507_0_0_0"/>
<keyword evidence="3 6" id="KW-0732">Signal</keyword>
<dbReference type="PANTHER" id="PTHR38102">
    <property type="entry name" value="PERIPLASMIC CHAPERONE SPY"/>
    <property type="match status" value="1"/>
</dbReference>
<dbReference type="InterPro" id="IPR012899">
    <property type="entry name" value="LTXXQ"/>
</dbReference>
<feature type="chain" id="PRO_5004191494" description="Periplasmic heavy metal sensor" evidence="6">
    <location>
        <begin position="25"/>
        <end position="159"/>
    </location>
</feature>
<dbReference type="CDD" id="cd09916">
    <property type="entry name" value="CpxP_like"/>
    <property type="match status" value="1"/>
</dbReference>
<evidence type="ECO:0000313" key="7">
    <source>
        <dbReference type="EMBL" id="ABF43459.1"/>
    </source>
</evidence>
<dbReference type="KEGG" id="aba:Acid345_4459"/>
<feature type="compositionally biased region" description="Pro residues" evidence="5">
    <location>
        <begin position="150"/>
        <end position="159"/>
    </location>
</feature>
<feature type="region of interest" description="Disordered" evidence="5">
    <location>
        <begin position="136"/>
        <end position="159"/>
    </location>
</feature>
<dbReference type="STRING" id="204669.Acid345_4459"/>
<dbReference type="EMBL" id="CP000360">
    <property type="protein sequence ID" value="ABF43459.1"/>
    <property type="molecule type" value="Genomic_DNA"/>
</dbReference>
<dbReference type="PANTHER" id="PTHR38102:SF1">
    <property type="entry name" value="PERIPLASMIC CHAPERONE SPY"/>
    <property type="match status" value="1"/>
</dbReference>
<evidence type="ECO:0000256" key="2">
    <source>
        <dbReference type="ARBA" id="ARBA00008441"/>
    </source>
</evidence>
<reference evidence="7 8" key="1">
    <citation type="journal article" date="2009" name="Appl. Environ. Microbiol.">
        <title>Three genomes from the phylum Acidobacteria provide insight into the lifestyles of these microorganisms in soils.</title>
        <authorList>
            <person name="Ward N.L."/>
            <person name="Challacombe J.F."/>
            <person name="Janssen P.H."/>
            <person name="Henrissat B."/>
            <person name="Coutinho P.M."/>
            <person name="Wu M."/>
            <person name="Xie G."/>
            <person name="Haft D.H."/>
            <person name="Sait M."/>
            <person name="Badger J."/>
            <person name="Barabote R.D."/>
            <person name="Bradley B."/>
            <person name="Brettin T.S."/>
            <person name="Brinkac L.M."/>
            <person name="Bruce D."/>
            <person name="Creasy T."/>
            <person name="Daugherty S.C."/>
            <person name="Davidsen T.M."/>
            <person name="DeBoy R.T."/>
            <person name="Detter J.C."/>
            <person name="Dodson R.J."/>
            <person name="Durkin A.S."/>
            <person name="Ganapathy A."/>
            <person name="Gwinn-Giglio M."/>
            <person name="Han C.S."/>
            <person name="Khouri H."/>
            <person name="Kiss H."/>
            <person name="Kothari S.P."/>
            <person name="Madupu R."/>
            <person name="Nelson K.E."/>
            <person name="Nelson W.C."/>
            <person name="Paulsen I."/>
            <person name="Penn K."/>
            <person name="Ren Q."/>
            <person name="Rosovitz M.J."/>
            <person name="Selengut J.D."/>
            <person name="Shrivastava S."/>
            <person name="Sullivan S.A."/>
            <person name="Tapia R."/>
            <person name="Thompson L.S."/>
            <person name="Watkins K.L."/>
            <person name="Yang Q."/>
            <person name="Yu C."/>
            <person name="Zafar N."/>
            <person name="Zhou L."/>
            <person name="Kuske C.R."/>
        </authorList>
    </citation>
    <scope>NUCLEOTIDE SEQUENCE [LARGE SCALE GENOMIC DNA]</scope>
    <source>
        <strain evidence="7 8">Ellin345</strain>
    </source>
</reference>
<name>Q1II41_KORVE</name>
<evidence type="ECO:0000313" key="8">
    <source>
        <dbReference type="Proteomes" id="UP000002432"/>
    </source>
</evidence>
<dbReference type="eggNOG" id="COG3678">
    <property type="taxonomic scope" value="Bacteria"/>
</dbReference>
<protein>
    <recommendedName>
        <fullName evidence="9">Periplasmic heavy metal sensor</fullName>
    </recommendedName>
</protein>
<proteinExistence type="inferred from homology"/>
<keyword evidence="8" id="KW-1185">Reference proteome</keyword>
<evidence type="ECO:0000256" key="4">
    <source>
        <dbReference type="ARBA" id="ARBA00022764"/>
    </source>
</evidence>
<sequence length="159" mass="17172">MKHWKSLVTASALALSTLVGVANAQQPTKERGDHHLQFMATALDLTDAQVAQIKQIQSESKTSSQADRQQMKSLHQQLHALVTSESFDEGKASVLITQIHQQEASRMLEQAKEMNAIYKVLTPTQKTKAVKLFGASMHDGGMHGHGGPGPDGPPAPAQD</sequence>
<dbReference type="RefSeq" id="WP_011525256.1">
    <property type="nucleotide sequence ID" value="NC_008009.1"/>
</dbReference>
<dbReference type="EnsemblBacteria" id="ABF43459">
    <property type="protein sequence ID" value="ABF43459"/>
    <property type="gene ID" value="Acid345_4459"/>
</dbReference>
<comment type="similarity">
    <text evidence="2">Belongs to the CpxP/Spy family.</text>
</comment>
<dbReference type="AlphaFoldDB" id="Q1II41"/>
<keyword evidence="4" id="KW-0574">Periplasm</keyword>
<evidence type="ECO:0000256" key="6">
    <source>
        <dbReference type="SAM" id="SignalP"/>
    </source>
</evidence>
<dbReference type="Pfam" id="PF07813">
    <property type="entry name" value="LTXXQ"/>
    <property type="match status" value="1"/>
</dbReference>
<evidence type="ECO:0008006" key="9">
    <source>
        <dbReference type="Google" id="ProtNLM"/>
    </source>
</evidence>
<dbReference type="GO" id="GO:0051082">
    <property type="term" value="F:unfolded protein binding"/>
    <property type="evidence" value="ECO:0007669"/>
    <property type="project" value="TreeGrafter"/>
</dbReference>
<evidence type="ECO:0000256" key="1">
    <source>
        <dbReference type="ARBA" id="ARBA00004418"/>
    </source>
</evidence>
<comment type="subcellular location">
    <subcellularLocation>
        <location evidence="1">Periplasm</location>
    </subcellularLocation>
</comment>
<feature type="signal peptide" evidence="6">
    <location>
        <begin position="1"/>
        <end position="24"/>
    </location>
</feature>
<evidence type="ECO:0000256" key="5">
    <source>
        <dbReference type="SAM" id="MobiDB-lite"/>
    </source>
</evidence>